<dbReference type="AlphaFoldDB" id="A0A544TWM8"/>
<sequence>MNDMSSFKELIPNKKYRLYVELGYDAAGTRIRKTKIVECSGKRKAADLLRVFENEVKESLHLDDDNPTFKDFASRWTKNYAENELEASTKENYSYAMKSLEKHFGKKRLKDITTFQIVQFFTKEKVQNSNLEKKYNLLKSIFKHAVLWKIVDERNNPMYGVQKPKHKKMKVEANQFFDKNEIPHLISVMDNLLEHQYLIAALALLGGLRRGEVLALTPEVINWDTNQIHIKSSLQSSKQYGLRIKSTKTDDDRYVTYPKSLMNRLKHHYEDKLALREEMGNLWEGFKDGKGKEIFLIFSNEYGKPYRPDSVTQFWDRFIKREKLKEVSFHGLRHSSASYLLSEGVNMKVIQKRLGHKDIKTTLNMYSHINEDDDKDASNTFDKLFSDQNNEEK</sequence>
<comment type="similarity">
    <text evidence="1">Belongs to the 'phage' integrase family.</text>
</comment>
<keyword evidence="9" id="KW-1185">Reference proteome</keyword>
<protein>
    <submittedName>
        <fullName evidence="8">Site-specific integrase</fullName>
    </submittedName>
</protein>
<dbReference type="InterPro" id="IPR044068">
    <property type="entry name" value="CB"/>
</dbReference>
<evidence type="ECO:0000259" key="7">
    <source>
        <dbReference type="PROSITE" id="PS51900"/>
    </source>
</evidence>
<dbReference type="InterPro" id="IPR004107">
    <property type="entry name" value="Integrase_SAM-like_N"/>
</dbReference>
<dbReference type="InterPro" id="IPR050090">
    <property type="entry name" value="Tyrosine_recombinase_XerCD"/>
</dbReference>
<dbReference type="PROSITE" id="PS51898">
    <property type="entry name" value="TYR_RECOMBINASE"/>
    <property type="match status" value="1"/>
</dbReference>
<dbReference type="GO" id="GO:0003677">
    <property type="term" value="F:DNA binding"/>
    <property type="evidence" value="ECO:0007669"/>
    <property type="project" value="UniProtKB-UniRule"/>
</dbReference>
<feature type="domain" description="Core-binding (CB)" evidence="7">
    <location>
        <begin position="67"/>
        <end position="146"/>
    </location>
</feature>
<keyword evidence="2" id="KW-0229">DNA integration</keyword>
<dbReference type="InterPro" id="IPR010998">
    <property type="entry name" value="Integrase_recombinase_N"/>
</dbReference>
<evidence type="ECO:0000256" key="4">
    <source>
        <dbReference type="ARBA" id="ARBA00023172"/>
    </source>
</evidence>
<organism evidence="8 9">
    <name type="scientific">Psychrobacillus vulpis</name>
    <dbReference type="NCBI Taxonomy" id="2325572"/>
    <lineage>
        <taxon>Bacteria</taxon>
        <taxon>Bacillati</taxon>
        <taxon>Bacillota</taxon>
        <taxon>Bacilli</taxon>
        <taxon>Bacillales</taxon>
        <taxon>Bacillaceae</taxon>
        <taxon>Psychrobacillus</taxon>
    </lineage>
</organism>
<evidence type="ECO:0000313" key="8">
    <source>
        <dbReference type="EMBL" id="TQR21834.1"/>
    </source>
</evidence>
<dbReference type="Pfam" id="PF00589">
    <property type="entry name" value="Phage_integrase"/>
    <property type="match status" value="1"/>
</dbReference>
<evidence type="ECO:0000313" key="9">
    <source>
        <dbReference type="Proteomes" id="UP000316626"/>
    </source>
</evidence>
<dbReference type="Gene3D" id="1.10.150.130">
    <property type="match status" value="1"/>
</dbReference>
<reference evidence="8 9" key="1">
    <citation type="submission" date="2019-06" db="EMBL/GenBank/DDBJ databases">
        <title>Psychrobacillus vulpis sp. nov., a new species isolated from feces of a red fox that inhabits in The Tablas de Daimiel Natural Park, Albacete, Spain.</title>
        <authorList>
            <person name="Rodriguez M."/>
            <person name="Reina J.C."/>
            <person name="Bejar V."/>
            <person name="Llamas I."/>
        </authorList>
    </citation>
    <scope>NUCLEOTIDE SEQUENCE [LARGE SCALE GENOMIC DNA]</scope>
    <source>
        <strain evidence="8 9">Z8</strain>
    </source>
</reference>
<evidence type="ECO:0000256" key="5">
    <source>
        <dbReference type="PROSITE-ProRule" id="PRU01248"/>
    </source>
</evidence>
<evidence type="ECO:0000256" key="1">
    <source>
        <dbReference type="ARBA" id="ARBA00008857"/>
    </source>
</evidence>
<comment type="caution">
    <text evidence="8">The sequence shown here is derived from an EMBL/GenBank/DDBJ whole genome shotgun (WGS) entry which is preliminary data.</text>
</comment>
<dbReference type="GO" id="GO:0015074">
    <property type="term" value="P:DNA integration"/>
    <property type="evidence" value="ECO:0007669"/>
    <property type="project" value="UniProtKB-KW"/>
</dbReference>
<dbReference type="InterPro" id="IPR002104">
    <property type="entry name" value="Integrase_catalytic"/>
</dbReference>
<evidence type="ECO:0000259" key="6">
    <source>
        <dbReference type="PROSITE" id="PS51898"/>
    </source>
</evidence>
<dbReference type="EMBL" id="VDGI01000001">
    <property type="protein sequence ID" value="TQR21834.1"/>
    <property type="molecule type" value="Genomic_DNA"/>
</dbReference>
<dbReference type="Pfam" id="PF14659">
    <property type="entry name" value="Phage_int_SAM_3"/>
    <property type="match status" value="1"/>
</dbReference>
<proteinExistence type="inferred from homology"/>
<dbReference type="InterPro" id="IPR013762">
    <property type="entry name" value="Integrase-like_cat_sf"/>
</dbReference>
<dbReference type="PANTHER" id="PTHR30349:SF64">
    <property type="entry name" value="PROPHAGE INTEGRASE INTD-RELATED"/>
    <property type="match status" value="1"/>
</dbReference>
<feature type="domain" description="Tyr recombinase" evidence="6">
    <location>
        <begin position="172"/>
        <end position="379"/>
    </location>
</feature>
<dbReference type="OrthoDB" id="9803188at2"/>
<dbReference type="Proteomes" id="UP000316626">
    <property type="component" value="Unassembled WGS sequence"/>
</dbReference>
<evidence type="ECO:0000256" key="3">
    <source>
        <dbReference type="ARBA" id="ARBA00023125"/>
    </source>
</evidence>
<gene>
    <name evidence="8" type="ORF">FG384_02510</name>
</gene>
<keyword evidence="3 5" id="KW-0238">DNA-binding</keyword>
<dbReference type="InterPro" id="IPR011010">
    <property type="entry name" value="DNA_brk_join_enz"/>
</dbReference>
<dbReference type="Gene3D" id="1.10.443.10">
    <property type="entry name" value="Intergrase catalytic core"/>
    <property type="match status" value="1"/>
</dbReference>
<dbReference type="PANTHER" id="PTHR30349">
    <property type="entry name" value="PHAGE INTEGRASE-RELATED"/>
    <property type="match status" value="1"/>
</dbReference>
<dbReference type="CDD" id="cd01189">
    <property type="entry name" value="INT_ICEBs1_C_like"/>
    <property type="match status" value="1"/>
</dbReference>
<name>A0A544TWM8_9BACI</name>
<accession>A0A544TWM8</accession>
<dbReference type="GO" id="GO:0006310">
    <property type="term" value="P:DNA recombination"/>
    <property type="evidence" value="ECO:0007669"/>
    <property type="project" value="UniProtKB-KW"/>
</dbReference>
<dbReference type="PROSITE" id="PS51900">
    <property type="entry name" value="CB"/>
    <property type="match status" value="1"/>
</dbReference>
<dbReference type="SUPFAM" id="SSF56349">
    <property type="entry name" value="DNA breaking-rejoining enzymes"/>
    <property type="match status" value="1"/>
</dbReference>
<keyword evidence="4" id="KW-0233">DNA recombination</keyword>
<evidence type="ECO:0000256" key="2">
    <source>
        <dbReference type="ARBA" id="ARBA00022908"/>
    </source>
</evidence>